<dbReference type="InterPro" id="IPR001810">
    <property type="entry name" value="F-box_dom"/>
</dbReference>
<reference evidence="3 4" key="1">
    <citation type="journal article" date="2019" name="Nat. Ecol. Evol.">
        <title>Megaphylogeny resolves global patterns of mushroom evolution.</title>
        <authorList>
            <person name="Varga T."/>
            <person name="Krizsan K."/>
            <person name="Foldi C."/>
            <person name="Dima B."/>
            <person name="Sanchez-Garcia M."/>
            <person name="Sanchez-Ramirez S."/>
            <person name="Szollosi G.J."/>
            <person name="Szarkandi J.G."/>
            <person name="Papp V."/>
            <person name="Albert L."/>
            <person name="Andreopoulos W."/>
            <person name="Angelini C."/>
            <person name="Antonin V."/>
            <person name="Barry K.W."/>
            <person name="Bougher N.L."/>
            <person name="Buchanan P."/>
            <person name="Buyck B."/>
            <person name="Bense V."/>
            <person name="Catcheside P."/>
            <person name="Chovatia M."/>
            <person name="Cooper J."/>
            <person name="Damon W."/>
            <person name="Desjardin D."/>
            <person name="Finy P."/>
            <person name="Geml J."/>
            <person name="Haridas S."/>
            <person name="Hughes K."/>
            <person name="Justo A."/>
            <person name="Karasinski D."/>
            <person name="Kautmanova I."/>
            <person name="Kiss B."/>
            <person name="Kocsube S."/>
            <person name="Kotiranta H."/>
            <person name="LaButti K.M."/>
            <person name="Lechner B.E."/>
            <person name="Liimatainen K."/>
            <person name="Lipzen A."/>
            <person name="Lukacs Z."/>
            <person name="Mihaltcheva S."/>
            <person name="Morgado L.N."/>
            <person name="Niskanen T."/>
            <person name="Noordeloos M.E."/>
            <person name="Ohm R.A."/>
            <person name="Ortiz-Santana B."/>
            <person name="Ovrebo C."/>
            <person name="Racz N."/>
            <person name="Riley R."/>
            <person name="Savchenko A."/>
            <person name="Shiryaev A."/>
            <person name="Soop K."/>
            <person name="Spirin V."/>
            <person name="Szebenyi C."/>
            <person name="Tomsovsky M."/>
            <person name="Tulloss R.E."/>
            <person name="Uehling J."/>
            <person name="Grigoriev I.V."/>
            <person name="Vagvolgyi C."/>
            <person name="Papp T."/>
            <person name="Martin F.M."/>
            <person name="Miettinen O."/>
            <person name="Hibbett D.S."/>
            <person name="Nagy L.G."/>
        </authorList>
    </citation>
    <scope>NUCLEOTIDE SEQUENCE [LARGE SCALE GENOMIC DNA]</scope>
    <source>
        <strain evidence="3 4">FP101781</strain>
    </source>
</reference>
<dbReference type="Proteomes" id="UP000298030">
    <property type="component" value="Unassembled WGS sequence"/>
</dbReference>
<comment type="caution">
    <text evidence="3">The sequence shown here is derived from an EMBL/GenBank/DDBJ whole genome shotgun (WGS) entry which is preliminary data.</text>
</comment>
<gene>
    <name evidence="3" type="ORF">FA13DRAFT_827921</name>
</gene>
<dbReference type="PROSITE" id="PS50181">
    <property type="entry name" value="FBOX"/>
    <property type="match status" value="1"/>
</dbReference>
<keyword evidence="4" id="KW-1185">Reference proteome</keyword>
<dbReference type="CDD" id="cd09917">
    <property type="entry name" value="F-box_SF"/>
    <property type="match status" value="1"/>
</dbReference>
<proteinExistence type="predicted"/>
<feature type="domain" description="F-box" evidence="2">
    <location>
        <begin position="28"/>
        <end position="57"/>
    </location>
</feature>
<accession>A0A4Y7T1M8</accession>
<dbReference type="AlphaFoldDB" id="A0A4Y7T1M8"/>
<feature type="region of interest" description="Disordered" evidence="1">
    <location>
        <begin position="85"/>
        <end position="115"/>
    </location>
</feature>
<dbReference type="EMBL" id="QPFP01000035">
    <property type="protein sequence ID" value="TEB28066.1"/>
    <property type="molecule type" value="Genomic_DNA"/>
</dbReference>
<protein>
    <recommendedName>
        <fullName evidence="2">F-box domain-containing protein</fullName>
    </recommendedName>
</protein>
<evidence type="ECO:0000313" key="3">
    <source>
        <dbReference type="EMBL" id="TEB28066.1"/>
    </source>
</evidence>
<evidence type="ECO:0000313" key="4">
    <source>
        <dbReference type="Proteomes" id="UP000298030"/>
    </source>
</evidence>
<name>A0A4Y7T1M8_COPMI</name>
<evidence type="ECO:0000256" key="1">
    <source>
        <dbReference type="SAM" id="MobiDB-lite"/>
    </source>
</evidence>
<evidence type="ECO:0000259" key="2">
    <source>
        <dbReference type="PROSITE" id="PS50181"/>
    </source>
</evidence>
<feature type="compositionally biased region" description="Polar residues" evidence="1">
    <location>
        <begin position="96"/>
        <end position="109"/>
    </location>
</feature>
<sequence length="145" mass="16106">MAYAGVASICYPLTCTTTFPAFLHAYFAMNLLNLPTELLTTICGHVDWDDVLRVRRVAYLYALPVGREALTLLACRPVEGSRKYPILARHGPPYSRDTSSPEGSHNPSAFPSRYPAAPLANWRSLSLHGRRRGQRSSQQPSPRPP</sequence>
<organism evidence="3 4">
    <name type="scientific">Coprinellus micaceus</name>
    <name type="common">Glistening ink-cap mushroom</name>
    <name type="synonym">Coprinus micaceus</name>
    <dbReference type="NCBI Taxonomy" id="71717"/>
    <lineage>
        <taxon>Eukaryota</taxon>
        <taxon>Fungi</taxon>
        <taxon>Dikarya</taxon>
        <taxon>Basidiomycota</taxon>
        <taxon>Agaricomycotina</taxon>
        <taxon>Agaricomycetes</taxon>
        <taxon>Agaricomycetidae</taxon>
        <taxon>Agaricales</taxon>
        <taxon>Agaricineae</taxon>
        <taxon>Psathyrellaceae</taxon>
        <taxon>Coprinellus</taxon>
    </lineage>
</organism>